<dbReference type="GO" id="GO:0004038">
    <property type="term" value="F:allantoinase activity"/>
    <property type="evidence" value="ECO:0007669"/>
    <property type="project" value="TreeGrafter"/>
</dbReference>
<evidence type="ECO:0000259" key="2">
    <source>
        <dbReference type="Pfam" id="PF01979"/>
    </source>
</evidence>
<proteinExistence type="predicted"/>
<comment type="caution">
    <text evidence="3">The sequence shown here is derived from an EMBL/GenBank/DDBJ whole genome shotgun (WGS) entry which is preliminary data.</text>
</comment>
<evidence type="ECO:0000313" key="4">
    <source>
        <dbReference type="Proteomes" id="UP001049176"/>
    </source>
</evidence>
<dbReference type="InterPro" id="IPR006680">
    <property type="entry name" value="Amidohydro-rel"/>
</dbReference>
<dbReference type="PANTHER" id="PTHR43668">
    <property type="entry name" value="ALLANTOINASE"/>
    <property type="match status" value="1"/>
</dbReference>
<dbReference type="EMBL" id="CM032181">
    <property type="protein sequence ID" value="KAG7098628.1"/>
    <property type="molecule type" value="Genomic_DNA"/>
</dbReference>
<sequence>MDKLSRSSRSYTTSSSHSRRNIGIAFLILSLVFGFNFTLDYFAPRRRTNSAGHFQRDVLQRCRSLKIKAGPASDFYSRSESDRFVHGTKPTLIKNAKIWTGMDNGTEIISGDILLDKGLIKALGNVGKSLLSQYKDDELVVMDAQHRYVTPGIVDVHSHIGDASSPSLEGAEDDNSVKGTIAPWMRSLDGLNTHDDSYALSISGGVTTSVVLPGSANAIGGQAFVIKLRKTDERSPTSMVLEPPENLHLKTSISRHSAGTTPWRHMKHACGENPSRVYSDTRMDTIWAFREAYNKAAQIKKQQDDFCARAEAGDFEGLGDFPHDLKWEALVDVLRGRVKVNIHCYEAVDLDALVRLSNEFKFPIAAFHHAMETYLVPDLLKKAYGNTPAVALFATNARYKREAYRASEFAPKILAEHGIRVTMKSDHPVLDSRHLLYEAQQAHFYGLPDNLAIAAVTSNSAEVMGMGHRIGYLKVGWDADVVIWDSHPLALGATPVQVFIDGIQQLYDPYVISKPEAFQETPKVPNFDKEAHEAVKYQGLPPLTPKTSSAETVIFTNVKSVFTRSGAGVRKLFSFEEKGALGDVVRSGKITCSGQCVKDHFVENADVLVVDLEGGSIFPALVSFGAPLGLEAINQEPSTNDGNVFDPLMSPVPSILGGDSAVVRAVDGLQYNTRDALLAYRGGVTTAITAPSHRKFFSGLSTMFSTGASHKLEEGAIIQEVTGLHFSVRHFGSPSVSTQIAVLRRLLLNPPEGDLGEQLKLVLQRVMPLVVEAHSADVIATLILLKKEIEYQKGFSIKLTVTGASEAHLLAKELGEAEVGVILNPPRLFPHVWEDVRILAGPPLTEHNAITKLVAENVTVGIGNLEIWSARSTRFDVAWASLEADGKLSKEQAIALASKNLEDLLGAKIDDEETDLVATTSGDLFELNAKVVAVVSPKRASVDLF</sequence>
<name>A0A9P7V1P0_9AGAR</name>
<dbReference type="SUPFAM" id="SSF51556">
    <property type="entry name" value="Metallo-dependent hydrolases"/>
    <property type="match status" value="1"/>
</dbReference>
<keyword evidence="1" id="KW-0812">Transmembrane</keyword>
<dbReference type="Gene3D" id="3.20.20.140">
    <property type="entry name" value="Metal-dependent hydrolases"/>
    <property type="match status" value="2"/>
</dbReference>
<keyword evidence="1" id="KW-0472">Membrane</keyword>
<feature type="transmembrane region" description="Helical" evidence="1">
    <location>
        <begin position="21"/>
        <end position="39"/>
    </location>
</feature>
<accession>A0A9P7V1P0</accession>
<dbReference type="Pfam" id="PF01979">
    <property type="entry name" value="Amidohydro_1"/>
    <property type="match status" value="1"/>
</dbReference>
<protein>
    <recommendedName>
        <fullName evidence="2">Amidohydrolase-related domain-containing protein</fullName>
    </recommendedName>
</protein>
<evidence type="ECO:0000256" key="1">
    <source>
        <dbReference type="SAM" id="Phobius"/>
    </source>
</evidence>
<keyword evidence="4" id="KW-1185">Reference proteome</keyword>
<dbReference type="KEGG" id="more:E1B28_000547"/>
<evidence type="ECO:0000313" key="3">
    <source>
        <dbReference type="EMBL" id="KAG7098628.1"/>
    </source>
</evidence>
<gene>
    <name evidence="3" type="ORF">E1B28_000547</name>
</gene>
<dbReference type="InterPro" id="IPR011059">
    <property type="entry name" value="Metal-dep_hydrolase_composite"/>
</dbReference>
<dbReference type="GeneID" id="66069623"/>
<reference evidence="3" key="1">
    <citation type="journal article" date="2021" name="Genome Biol. Evol.">
        <title>The assembled and annotated genome of the fairy-ring fungus Marasmius oreades.</title>
        <authorList>
            <person name="Hiltunen M."/>
            <person name="Ament-Velasquez S.L."/>
            <person name="Johannesson H."/>
        </authorList>
    </citation>
    <scope>NUCLEOTIDE SEQUENCE</scope>
    <source>
        <strain evidence="3">03SP1</strain>
    </source>
</reference>
<organism evidence="3 4">
    <name type="scientific">Marasmius oreades</name>
    <name type="common">fairy-ring Marasmius</name>
    <dbReference type="NCBI Taxonomy" id="181124"/>
    <lineage>
        <taxon>Eukaryota</taxon>
        <taxon>Fungi</taxon>
        <taxon>Dikarya</taxon>
        <taxon>Basidiomycota</taxon>
        <taxon>Agaricomycotina</taxon>
        <taxon>Agaricomycetes</taxon>
        <taxon>Agaricomycetidae</taxon>
        <taxon>Agaricales</taxon>
        <taxon>Marasmiineae</taxon>
        <taxon>Marasmiaceae</taxon>
        <taxon>Marasmius</taxon>
    </lineage>
</organism>
<feature type="domain" description="Amidohydrolase-related" evidence="2">
    <location>
        <begin position="410"/>
        <end position="499"/>
    </location>
</feature>
<dbReference type="InterPro" id="IPR032466">
    <property type="entry name" value="Metal_Hydrolase"/>
</dbReference>
<dbReference type="GO" id="GO:0006145">
    <property type="term" value="P:purine nucleobase catabolic process"/>
    <property type="evidence" value="ECO:0007669"/>
    <property type="project" value="TreeGrafter"/>
</dbReference>
<dbReference type="OrthoDB" id="10258955at2759"/>
<dbReference type="SUPFAM" id="SSF51338">
    <property type="entry name" value="Composite domain of metallo-dependent hydrolases"/>
    <property type="match status" value="1"/>
</dbReference>
<dbReference type="GO" id="GO:0005737">
    <property type="term" value="C:cytoplasm"/>
    <property type="evidence" value="ECO:0007669"/>
    <property type="project" value="TreeGrafter"/>
</dbReference>
<keyword evidence="1" id="KW-1133">Transmembrane helix</keyword>
<dbReference type="RefSeq" id="XP_043015098.1">
    <property type="nucleotide sequence ID" value="XM_043146396.1"/>
</dbReference>
<dbReference type="AlphaFoldDB" id="A0A9P7V1P0"/>
<dbReference type="InterPro" id="IPR050138">
    <property type="entry name" value="DHOase/Allantoinase_Hydrolase"/>
</dbReference>
<dbReference type="Proteomes" id="UP001049176">
    <property type="component" value="Chromosome 1"/>
</dbReference>
<dbReference type="PANTHER" id="PTHR43668:SF5">
    <property type="entry name" value="AMIDOHYDROLASE 3 DOMAIN-CONTAINING PROTEIN"/>
    <property type="match status" value="1"/>
</dbReference>